<dbReference type="Proteomes" id="UP000054350">
    <property type="component" value="Unassembled WGS sequence"/>
</dbReference>
<dbReference type="OrthoDB" id="5552090at2759"/>
<evidence type="ECO:0000313" key="3">
    <source>
        <dbReference type="Proteomes" id="UP000054350"/>
    </source>
</evidence>
<proteinExistence type="predicted"/>
<reference evidence="3" key="2">
    <citation type="submission" date="2009-11" db="EMBL/GenBank/DDBJ databases">
        <title>The Genome Sequence of Allomyces macrogynus strain ATCC 38327.</title>
        <authorList>
            <consortium name="The Broad Institute Genome Sequencing Platform"/>
            <person name="Russ C."/>
            <person name="Cuomo C."/>
            <person name="Shea T."/>
            <person name="Young S.K."/>
            <person name="Zeng Q."/>
            <person name="Koehrsen M."/>
            <person name="Haas B."/>
            <person name="Borodovsky M."/>
            <person name="Guigo R."/>
            <person name="Alvarado L."/>
            <person name="Berlin A."/>
            <person name="Borenstein D."/>
            <person name="Chen Z."/>
            <person name="Engels R."/>
            <person name="Freedman E."/>
            <person name="Gellesch M."/>
            <person name="Goldberg J."/>
            <person name="Griggs A."/>
            <person name="Gujja S."/>
            <person name="Heiman D."/>
            <person name="Hepburn T."/>
            <person name="Howarth C."/>
            <person name="Jen D."/>
            <person name="Larson L."/>
            <person name="Lewis B."/>
            <person name="Mehta T."/>
            <person name="Park D."/>
            <person name="Pearson M."/>
            <person name="Roberts A."/>
            <person name="Saif S."/>
            <person name="Shenoy N."/>
            <person name="Sisk P."/>
            <person name="Stolte C."/>
            <person name="Sykes S."/>
            <person name="Walk T."/>
            <person name="White J."/>
            <person name="Yandava C."/>
            <person name="Burger G."/>
            <person name="Gray M.W."/>
            <person name="Holland P.W.H."/>
            <person name="King N."/>
            <person name="Lang F.B.F."/>
            <person name="Roger A.J."/>
            <person name="Ruiz-Trillo I."/>
            <person name="Lander E."/>
            <person name="Nusbaum C."/>
        </authorList>
    </citation>
    <scope>NUCLEOTIDE SEQUENCE [LARGE SCALE GENOMIC DNA]</scope>
    <source>
        <strain evidence="3">ATCC 38327</strain>
    </source>
</reference>
<evidence type="ECO:0000313" key="2">
    <source>
        <dbReference type="EMBL" id="KNE62544.1"/>
    </source>
</evidence>
<reference evidence="2 3" key="1">
    <citation type="submission" date="2009-11" db="EMBL/GenBank/DDBJ databases">
        <title>Annotation of Allomyces macrogynus ATCC 38327.</title>
        <authorList>
            <consortium name="The Broad Institute Genome Sequencing Platform"/>
            <person name="Russ C."/>
            <person name="Cuomo C."/>
            <person name="Burger G."/>
            <person name="Gray M.W."/>
            <person name="Holland P.W.H."/>
            <person name="King N."/>
            <person name="Lang F.B.F."/>
            <person name="Roger A.J."/>
            <person name="Ruiz-Trillo I."/>
            <person name="Young S.K."/>
            <person name="Zeng Q."/>
            <person name="Gargeya S."/>
            <person name="Fitzgerald M."/>
            <person name="Haas B."/>
            <person name="Abouelleil A."/>
            <person name="Alvarado L."/>
            <person name="Arachchi H.M."/>
            <person name="Berlin A."/>
            <person name="Chapman S.B."/>
            <person name="Gearin G."/>
            <person name="Goldberg J."/>
            <person name="Griggs A."/>
            <person name="Gujja S."/>
            <person name="Hansen M."/>
            <person name="Heiman D."/>
            <person name="Howarth C."/>
            <person name="Larimer J."/>
            <person name="Lui A."/>
            <person name="MacDonald P.J.P."/>
            <person name="McCowen C."/>
            <person name="Montmayeur A."/>
            <person name="Murphy C."/>
            <person name="Neiman D."/>
            <person name="Pearson M."/>
            <person name="Priest M."/>
            <person name="Roberts A."/>
            <person name="Saif S."/>
            <person name="Shea T."/>
            <person name="Sisk P."/>
            <person name="Stolte C."/>
            <person name="Sykes S."/>
            <person name="Wortman J."/>
            <person name="Nusbaum C."/>
            <person name="Birren B."/>
        </authorList>
    </citation>
    <scope>NUCLEOTIDE SEQUENCE [LARGE SCALE GENOMIC DNA]</scope>
    <source>
        <strain evidence="2 3">ATCC 38327</strain>
    </source>
</reference>
<accession>A0A0L0SJC9</accession>
<protein>
    <submittedName>
        <fullName evidence="2">Uncharacterized protein</fullName>
    </submittedName>
</protein>
<dbReference type="VEuPathDB" id="FungiDB:AMAG_18879"/>
<evidence type="ECO:0000256" key="1">
    <source>
        <dbReference type="SAM" id="MobiDB-lite"/>
    </source>
</evidence>
<feature type="non-terminal residue" evidence="2">
    <location>
        <position position="1"/>
    </location>
</feature>
<organism evidence="2 3">
    <name type="scientific">Allomyces macrogynus (strain ATCC 38327)</name>
    <name type="common">Allomyces javanicus var. macrogynus</name>
    <dbReference type="NCBI Taxonomy" id="578462"/>
    <lineage>
        <taxon>Eukaryota</taxon>
        <taxon>Fungi</taxon>
        <taxon>Fungi incertae sedis</taxon>
        <taxon>Blastocladiomycota</taxon>
        <taxon>Blastocladiomycetes</taxon>
        <taxon>Blastocladiales</taxon>
        <taxon>Blastocladiaceae</taxon>
        <taxon>Allomyces</taxon>
    </lineage>
</organism>
<name>A0A0L0SJC9_ALLM3</name>
<feature type="region of interest" description="Disordered" evidence="1">
    <location>
        <begin position="26"/>
        <end position="46"/>
    </location>
</feature>
<keyword evidence="3" id="KW-1185">Reference proteome</keyword>
<gene>
    <name evidence="2" type="ORF">AMAG_18879</name>
</gene>
<sequence length="481" mass="51592">MKTAWTTSSPMPYTCRNAAGPTLSTCPAHPTSGTDPAKQPAPTRPPCGIGHIAAWDVPRQQWLGVWSGDRLAAASAHASSKGGGGGLAAAQSLLVPTVPAGFQRSGAFVSFTESLQQRITEMEDGDDHGEMAPACVRFIGTLRRLVAAVTDAASGANRWTVGDGGEVPWMHVRRVGNVVVGFECGVHVAAPLVDRFALVIYGILFLTAPTKALTQKDMDKFLVAYFRYGHPIAPGNGIPTLPLGAKARRVHISALETVAKRIAAPVSLLVHGSVVVAHLPDWLNLSDFEQDLVMAGVWRHLHRSTFDQLLCLHDSAPAVTHRVVGCRIDPNTHLVAVVGPSWDHSLSEIRRQVLPLFWDPAIPPAKSPSTWQQGKVALGSWVHGALVVVHARHIVFRDVRDHDSTLDAMLTRAYLDAASVVNSDTDHVILHAGPDCAWPAYWCSDAALGVETLVLMDAAVPAYAYGKVARDVVERYLACLG</sequence>
<dbReference type="AlphaFoldDB" id="A0A0L0SJC9"/>
<dbReference type="EMBL" id="GG745340">
    <property type="protein sequence ID" value="KNE62544.1"/>
    <property type="molecule type" value="Genomic_DNA"/>
</dbReference>